<accession>A0A127M9M4</accession>
<keyword evidence="8 12" id="KW-0808">Transferase</keyword>
<dbReference type="GO" id="GO:0070475">
    <property type="term" value="P:rRNA base methylation"/>
    <property type="evidence" value="ECO:0007669"/>
    <property type="project" value="TreeGrafter"/>
</dbReference>
<dbReference type="InterPro" id="IPR015947">
    <property type="entry name" value="PUA-like_sf"/>
</dbReference>
<dbReference type="Gene3D" id="2.40.240.20">
    <property type="entry name" value="Hypothetical PUA domain-like, domain 1"/>
    <property type="match status" value="1"/>
</dbReference>
<keyword evidence="9 12" id="KW-0949">S-adenosyl-L-methionine</keyword>
<dbReference type="STRING" id="1470434.AZF00_17325"/>
<feature type="domain" description="Ribosomal RNA small subunit methyltransferase E PUA-like" evidence="14">
    <location>
        <begin position="19"/>
        <end position="65"/>
    </location>
</feature>
<evidence type="ECO:0000256" key="7">
    <source>
        <dbReference type="ARBA" id="ARBA00022603"/>
    </source>
</evidence>
<dbReference type="NCBIfam" id="TIGR00046">
    <property type="entry name" value="RsmE family RNA methyltransferase"/>
    <property type="match status" value="1"/>
</dbReference>
<dbReference type="PANTHER" id="PTHR30027">
    <property type="entry name" value="RIBOSOMAL RNA SMALL SUBUNIT METHYLTRANSFERASE E"/>
    <property type="match status" value="1"/>
</dbReference>
<dbReference type="RefSeq" id="WP_062384396.1">
    <property type="nucleotide sequence ID" value="NZ_CP014544.1"/>
</dbReference>
<evidence type="ECO:0000256" key="11">
    <source>
        <dbReference type="ARBA" id="ARBA00047944"/>
    </source>
</evidence>
<dbReference type="Pfam" id="PF20260">
    <property type="entry name" value="PUA_4"/>
    <property type="match status" value="1"/>
</dbReference>
<dbReference type="InterPro" id="IPR046887">
    <property type="entry name" value="RsmE_PUA-like"/>
</dbReference>
<evidence type="ECO:0000259" key="14">
    <source>
        <dbReference type="Pfam" id="PF20260"/>
    </source>
</evidence>
<dbReference type="KEGG" id="zal:AZF00_17325"/>
<dbReference type="GO" id="GO:0070042">
    <property type="term" value="F:rRNA (uridine-N3-)-methyltransferase activity"/>
    <property type="evidence" value="ECO:0007669"/>
    <property type="project" value="TreeGrafter"/>
</dbReference>
<sequence>MRVPRVYVDQPLTGGELSLDERAAHYVGQVLRMRAGRELILFNGDGNAYAATIIEAAKKHVLCQLDTAPQTAIAASPLKIELGIALSKGDRFDLVIQKATELGVSSITPLFTERVDVKLSGERLEKKQRHWQQIMISACEQCGRNDLVAIKPAQALAQWRNDLSAELKLVLCPAVAGAIADDTAKSIALLVGPEGGLSDSEIEQCLSQGFAALQLGPRVLRTETAPIAAISILQYRWGDMA</sequence>
<dbReference type="AlphaFoldDB" id="A0A127M9M4"/>
<comment type="similarity">
    <text evidence="2 12">Belongs to the RNA methyltransferase RsmE family.</text>
</comment>
<evidence type="ECO:0000313" key="16">
    <source>
        <dbReference type="Proteomes" id="UP000074119"/>
    </source>
</evidence>
<dbReference type="CDD" id="cd18084">
    <property type="entry name" value="RsmE-like"/>
    <property type="match status" value="1"/>
</dbReference>
<dbReference type="InterPro" id="IPR029028">
    <property type="entry name" value="Alpha/beta_knot_MTases"/>
</dbReference>
<keyword evidence="5 12" id="KW-0963">Cytoplasm</keyword>
<dbReference type="EMBL" id="CP014544">
    <property type="protein sequence ID" value="AMO69953.1"/>
    <property type="molecule type" value="Genomic_DNA"/>
</dbReference>
<dbReference type="SUPFAM" id="SSF88697">
    <property type="entry name" value="PUA domain-like"/>
    <property type="match status" value="1"/>
</dbReference>
<evidence type="ECO:0000256" key="5">
    <source>
        <dbReference type="ARBA" id="ARBA00022490"/>
    </source>
</evidence>
<comment type="function">
    <text evidence="10 12">Specifically methylates the N3 position of the uracil ring of uridine 1498 (m3U1498) in 16S rRNA. Acts on the fully assembled 30S ribosomal subunit.</text>
</comment>
<comment type="catalytic activity">
    <reaction evidence="11 12">
        <text>uridine(1498) in 16S rRNA + S-adenosyl-L-methionine = N(3)-methyluridine(1498) in 16S rRNA + S-adenosyl-L-homocysteine + H(+)</text>
        <dbReference type="Rhea" id="RHEA:42920"/>
        <dbReference type="Rhea" id="RHEA-COMP:10283"/>
        <dbReference type="Rhea" id="RHEA-COMP:10284"/>
        <dbReference type="ChEBI" id="CHEBI:15378"/>
        <dbReference type="ChEBI" id="CHEBI:57856"/>
        <dbReference type="ChEBI" id="CHEBI:59789"/>
        <dbReference type="ChEBI" id="CHEBI:65315"/>
        <dbReference type="ChEBI" id="CHEBI:74502"/>
        <dbReference type="EC" id="2.1.1.193"/>
    </reaction>
</comment>
<dbReference type="InterPro" id="IPR046886">
    <property type="entry name" value="RsmE_MTase_dom"/>
</dbReference>
<evidence type="ECO:0000256" key="2">
    <source>
        <dbReference type="ARBA" id="ARBA00005528"/>
    </source>
</evidence>
<dbReference type="GO" id="GO:0005737">
    <property type="term" value="C:cytoplasm"/>
    <property type="evidence" value="ECO:0007669"/>
    <property type="project" value="UniProtKB-SubCell"/>
</dbReference>
<keyword evidence="7 12" id="KW-0489">Methyltransferase</keyword>
<evidence type="ECO:0000256" key="8">
    <source>
        <dbReference type="ARBA" id="ARBA00022679"/>
    </source>
</evidence>
<dbReference type="NCBIfam" id="NF008692">
    <property type="entry name" value="PRK11713.1-5"/>
    <property type="match status" value="1"/>
</dbReference>
<evidence type="ECO:0000256" key="3">
    <source>
        <dbReference type="ARBA" id="ARBA00012328"/>
    </source>
</evidence>
<evidence type="ECO:0000256" key="10">
    <source>
        <dbReference type="ARBA" id="ARBA00025699"/>
    </source>
</evidence>
<keyword evidence="6 12" id="KW-0698">rRNA processing</keyword>
<dbReference type="InterPro" id="IPR029026">
    <property type="entry name" value="tRNA_m1G_MTases_N"/>
</dbReference>
<organism evidence="15 16">
    <name type="scientific">Zhongshania aliphaticivorans</name>
    <dbReference type="NCBI Taxonomy" id="1470434"/>
    <lineage>
        <taxon>Bacteria</taxon>
        <taxon>Pseudomonadati</taxon>
        <taxon>Pseudomonadota</taxon>
        <taxon>Gammaproteobacteria</taxon>
        <taxon>Cellvibrionales</taxon>
        <taxon>Spongiibacteraceae</taxon>
        <taxon>Zhongshania</taxon>
    </lineage>
</organism>
<dbReference type="Proteomes" id="UP000074119">
    <property type="component" value="Chromosome"/>
</dbReference>
<evidence type="ECO:0000256" key="12">
    <source>
        <dbReference type="PIRNR" id="PIRNR015601"/>
    </source>
</evidence>
<evidence type="ECO:0000256" key="4">
    <source>
        <dbReference type="ARBA" id="ARBA00013673"/>
    </source>
</evidence>
<name>A0A127M9M4_9GAMM</name>
<evidence type="ECO:0000256" key="6">
    <source>
        <dbReference type="ARBA" id="ARBA00022552"/>
    </source>
</evidence>
<evidence type="ECO:0000256" key="1">
    <source>
        <dbReference type="ARBA" id="ARBA00004496"/>
    </source>
</evidence>
<dbReference type="EC" id="2.1.1.193" evidence="3 12"/>
<gene>
    <name evidence="15" type="ORF">AZF00_17325</name>
</gene>
<dbReference type="PIRSF" id="PIRSF015601">
    <property type="entry name" value="MTase_slr0722"/>
    <property type="match status" value="1"/>
</dbReference>
<proteinExistence type="inferred from homology"/>
<protein>
    <recommendedName>
        <fullName evidence="4 12">Ribosomal RNA small subunit methyltransferase E</fullName>
        <ecNumber evidence="3 12">2.1.1.193</ecNumber>
    </recommendedName>
</protein>
<dbReference type="InterPro" id="IPR006700">
    <property type="entry name" value="RsmE"/>
</dbReference>
<dbReference type="Gene3D" id="3.40.1280.10">
    <property type="match status" value="1"/>
</dbReference>
<evidence type="ECO:0000313" key="15">
    <source>
        <dbReference type="EMBL" id="AMO69953.1"/>
    </source>
</evidence>
<evidence type="ECO:0000259" key="13">
    <source>
        <dbReference type="Pfam" id="PF04452"/>
    </source>
</evidence>
<dbReference type="PANTHER" id="PTHR30027:SF3">
    <property type="entry name" value="16S RRNA (URACIL(1498)-N(3))-METHYLTRANSFERASE"/>
    <property type="match status" value="1"/>
</dbReference>
<comment type="subcellular location">
    <subcellularLocation>
        <location evidence="1 12">Cytoplasm</location>
    </subcellularLocation>
</comment>
<feature type="domain" description="Ribosomal RNA small subunit methyltransferase E methyltransferase" evidence="13">
    <location>
        <begin position="76"/>
        <end position="234"/>
    </location>
</feature>
<evidence type="ECO:0000256" key="9">
    <source>
        <dbReference type="ARBA" id="ARBA00022691"/>
    </source>
</evidence>
<reference evidence="15 16" key="1">
    <citation type="submission" date="2015-12" db="EMBL/GenBank/DDBJ databases">
        <authorList>
            <person name="Shamseldin A."/>
            <person name="Moawad H."/>
            <person name="Abd El-Rahim W.M."/>
            <person name="Sadowsky M.J."/>
        </authorList>
    </citation>
    <scope>NUCLEOTIDE SEQUENCE [LARGE SCALE GENOMIC DNA]</scope>
    <source>
        <strain evidence="15 16">SM2</strain>
    </source>
</reference>
<dbReference type="SUPFAM" id="SSF75217">
    <property type="entry name" value="alpha/beta knot"/>
    <property type="match status" value="1"/>
</dbReference>
<dbReference type="Pfam" id="PF04452">
    <property type="entry name" value="Methyltrans_RNA"/>
    <property type="match status" value="1"/>
</dbReference>